<keyword evidence="7 8" id="KW-0694">RNA-binding</keyword>
<dbReference type="InterPro" id="IPR002646">
    <property type="entry name" value="PolA_pol_head_dom"/>
</dbReference>
<evidence type="ECO:0000259" key="9">
    <source>
        <dbReference type="Pfam" id="PF01743"/>
    </source>
</evidence>
<evidence type="ECO:0000259" key="10">
    <source>
        <dbReference type="Pfam" id="PF13735"/>
    </source>
</evidence>
<dbReference type="InterPro" id="IPR032810">
    <property type="entry name" value="CCA-adding_enz_C"/>
</dbReference>
<dbReference type="Pfam" id="PF13735">
    <property type="entry name" value="tRNA_NucTran2_2"/>
    <property type="match status" value="1"/>
</dbReference>
<evidence type="ECO:0000256" key="4">
    <source>
        <dbReference type="ARBA" id="ARBA00022695"/>
    </source>
</evidence>
<keyword evidence="4" id="KW-0548">Nucleotidyltransferase</keyword>
<evidence type="ECO:0000256" key="3">
    <source>
        <dbReference type="ARBA" id="ARBA00022694"/>
    </source>
</evidence>
<comment type="similarity">
    <text evidence="8">Belongs to the tRNA nucleotidyltransferase/poly(A) polymerase family.</text>
</comment>
<dbReference type="Gene3D" id="1.10.3090.10">
    <property type="entry name" value="cca-adding enzyme, domain 2"/>
    <property type="match status" value="1"/>
</dbReference>
<dbReference type="Gene3D" id="3.30.460.10">
    <property type="entry name" value="Beta Polymerase, domain 2"/>
    <property type="match status" value="1"/>
</dbReference>
<evidence type="ECO:0000256" key="8">
    <source>
        <dbReference type="RuleBase" id="RU003953"/>
    </source>
</evidence>
<keyword evidence="12" id="KW-1185">Reference proteome</keyword>
<evidence type="ECO:0000256" key="1">
    <source>
        <dbReference type="ARBA" id="ARBA00001946"/>
    </source>
</evidence>
<keyword evidence="6" id="KW-0460">Magnesium</keyword>
<feature type="domain" description="CCA-adding enzyme C-terminal" evidence="10">
    <location>
        <begin position="263"/>
        <end position="351"/>
    </location>
</feature>
<sequence>MSRVVSTAVDMINAVREAGWESWIVGGAVRDTLMKKEPADVDIVSSAGEAVWQKLFGRTVRVGRRHNTFLVFSGRIPFEVTPLKGATIEEDLSRRDFSCNAAAFDSTGALIDPFGAERAVAEKRLAAPGDPSVMFQQDKLRLLRMIRFEICLGFKADDLLERAFQVHAHSFFAVPERIQKELDTIRACISSSKLLGAYEQRAACLPESFRFSYDPQHREFVDYPLSALAWSLMLTDGDDKKGRELGFGRRLRKMTGKAADAANTYPWSNEALYYYGKEAAVAAAELLPEKNGAALTERRYQLLPIKHRRELALNGEDISLFAASDRKAVLEACERYVLQGGKNERESLLRYAKERQMEWEQRKH</sequence>
<protein>
    <recommendedName>
        <fullName evidence="13">tRNA nucleotidyltransferase (CCA-adding enzyme)</fullName>
    </recommendedName>
</protein>
<dbReference type="PANTHER" id="PTHR46173">
    <property type="entry name" value="CCA TRNA NUCLEOTIDYLTRANSFERASE 1, MITOCHONDRIAL"/>
    <property type="match status" value="1"/>
</dbReference>
<evidence type="ECO:0000256" key="2">
    <source>
        <dbReference type="ARBA" id="ARBA00022679"/>
    </source>
</evidence>
<dbReference type="EMBL" id="JBHSGK010000003">
    <property type="protein sequence ID" value="MFC4735869.1"/>
    <property type="molecule type" value="Genomic_DNA"/>
</dbReference>
<comment type="cofactor">
    <cofactor evidence="1">
        <name>Mg(2+)</name>
        <dbReference type="ChEBI" id="CHEBI:18420"/>
    </cofactor>
</comment>
<evidence type="ECO:0000256" key="5">
    <source>
        <dbReference type="ARBA" id="ARBA00022723"/>
    </source>
</evidence>
<comment type="caution">
    <text evidence="11">The sequence shown here is derived from an EMBL/GenBank/DDBJ whole genome shotgun (WGS) entry which is preliminary data.</text>
</comment>
<organism evidence="11 12">
    <name type="scientific">Bacillus daqingensis</name>
    <dbReference type="NCBI Taxonomy" id="872396"/>
    <lineage>
        <taxon>Bacteria</taxon>
        <taxon>Bacillati</taxon>
        <taxon>Bacillota</taxon>
        <taxon>Bacilli</taxon>
        <taxon>Bacillales</taxon>
        <taxon>Bacillaceae</taxon>
        <taxon>Bacillus</taxon>
    </lineage>
</organism>
<dbReference type="SUPFAM" id="SSF81891">
    <property type="entry name" value="Poly A polymerase C-terminal region-like"/>
    <property type="match status" value="1"/>
</dbReference>
<proteinExistence type="inferred from homology"/>
<evidence type="ECO:0000313" key="11">
    <source>
        <dbReference type="EMBL" id="MFC4735869.1"/>
    </source>
</evidence>
<name>A0ABV9NWE3_9BACI</name>
<dbReference type="SUPFAM" id="SSF81301">
    <property type="entry name" value="Nucleotidyltransferase"/>
    <property type="match status" value="1"/>
</dbReference>
<keyword evidence="3" id="KW-0819">tRNA processing</keyword>
<accession>A0ABV9NWE3</accession>
<gene>
    <name evidence="11" type="ORF">ACFO4L_04645</name>
</gene>
<reference evidence="12" key="1">
    <citation type="journal article" date="2019" name="Int. J. Syst. Evol. Microbiol.">
        <title>The Global Catalogue of Microorganisms (GCM) 10K type strain sequencing project: providing services to taxonomists for standard genome sequencing and annotation.</title>
        <authorList>
            <consortium name="The Broad Institute Genomics Platform"/>
            <consortium name="The Broad Institute Genome Sequencing Center for Infectious Disease"/>
            <person name="Wu L."/>
            <person name="Ma J."/>
        </authorList>
    </citation>
    <scope>NUCLEOTIDE SEQUENCE [LARGE SCALE GENOMIC DNA]</scope>
    <source>
        <strain evidence="12">JCM 12165</strain>
    </source>
</reference>
<feature type="domain" description="Poly A polymerase head" evidence="9">
    <location>
        <begin position="23"/>
        <end position="125"/>
    </location>
</feature>
<evidence type="ECO:0008006" key="13">
    <source>
        <dbReference type="Google" id="ProtNLM"/>
    </source>
</evidence>
<evidence type="ECO:0000313" key="12">
    <source>
        <dbReference type="Proteomes" id="UP001595896"/>
    </source>
</evidence>
<keyword evidence="2 8" id="KW-0808">Transferase</keyword>
<keyword evidence="5" id="KW-0479">Metal-binding</keyword>
<dbReference type="RefSeq" id="WP_377908506.1">
    <property type="nucleotide sequence ID" value="NZ_JBHSGK010000003.1"/>
</dbReference>
<dbReference type="InterPro" id="IPR050264">
    <property type="entry name" value="Bact_CCA-adding_enz_type3_sf"/>
</dbReference>
<dbReference type="PANTHER" id="PTHR46173:SF1">
    <property type="entry name" value="CCA TRNA NUCLEOTIDYLTRANSFERASE 1, MITOCHONDRIAL"/>
    <property type="match status" value="1"/>
</dbReference>
<dbReference type="Proteomes" id="UP001595896">
    <property type="component" value="Unassembled WGS sequence"/>
</dbReference>
<dbReference type="InterPro" id="IPR043519">
    <property type="entry name" value="NT_sf"/>
</dbReference>
<evidence type="ECO:0000256" key="6">
    <source>
        <dbReference type="ARBA" id="ARBA00022842"/>
    </source>
</evidence>
<evidence type="ECO:0000256" key="7">
    <source>
        <dbReference type="ARBA" id="ARBA00022884"/>
    </source>
</evidence>
<dbReference type="Pfam" id="PF01743">
    <property type="entry name" value="PolyA_pol"/>
    <property type="match status" value="1"/>
</dbReference>